<feature type="region of interest" description="Disordered" evidence="5">
    <location>
        <begin position="570"/>
        <end position="599"/>
    </location>
</feature>
<dbReference type="OrthoDB" id="9813348at2"/>
<keyword evidence="2" id="KW-0285">Flavoprotein</keyword>
<dbReference type="PANTHER" id="PTHR43400:SF10">
    <property type="entry name" value="3-OXOSTEROID 1-DEHYDROGENASE"/>
    <property type="match status" value="1"/>
</dbReference>
<evidence type="ECO:0000256" key="1">
    <source>
        <dbReference type="ARBA" id="ARBA00001974"/>
    </source>
</evidence>
<organism evidence="7 8">
    <name type="scientific">Trebonia kvetii</name>
    <dbReference type="NCBI Taxonomy" id="2480626"/>
    <lineage>
        <taxon>Bacteria</taxon>
        <taxon>Bacillati</taxon>
        <taxon>Actinomycetota</taxon>
        <taxon>Actinomycetes</taxon>
        <taxon>Streptosporangiales</taxon>
        <taxon>Treboniaceae</taxon>
        <taxon>Trebonia</taxon>
    </lineage>
</organism>
<reference evidence="7 8" key="1">
    <citation type="submission" date="2018-11" db="EMBL/GenBank/DDBJ databases">
        <title>Trebonia kvetii gen.nov., sp.nov., a novel acidophilic actinobacterium, and proposal of the new actinobacterial family Treboniaceae fam. nov.</title>
        <authorList>
            <person name="Rapoport D."/>
            <person name="Sagova-Mareckova M."/>
            <person name="Sedlacek I."/>
            <person name="Provaznik J."/>
            <person name="Kralova S."/>
            <person name="Pavlinic D."/>
            <person name="Benes V."/>
            <person name="Kopecky J."/>
        </authorList>
    </citation>
    <scope>NUCLEOTIDE SEQUENCE [LARGE SCALE GENOMIC DNA]</scope>
    <source>
        <strain evidence="7 8">15Tr583</strain>
    </source>
</reference>
<dbReference type="InterPro" id="IPR050315">
    <property type="entry name" value="FAD-oxidoreductase_2"/>
</dbReference>
<feature type="compositionally biased region" description="Pro residues" evidence="5">
    <location>
        <begin position="589"/>
        <end position="599"/>
    </location>
</feature>
<name>A0A6P2C5C3_9ACTN</name>
<evidence type="ECO:0000259" key="6">
    <source>
        <dbReference type="Pfam" id="PF00890"/>
    </source>
</evidence>
<dbReference type="SUPFAM" id="SSF51905">
    <property type="entry name" value="FAD/NAD(P)-binding domain"/>
    <property type="match status" value="1"/>
</dbReference>
<dbReference type="EMBL" id="RPFW01000001">
    <property type="protein sequence ID" value="TVZ06642.1"/>
    <property type="molecule type" value="Genomic_DNA"/>
</dbReference>
<dbReference type="GO" id="GO:0033765">
    <property type="term" value="F:steroid dehydrogenase activity, acting on the CH-CH group of donors"/>
    <property type="evidence" value="ECO:0007669"/>
    <property type="project" value="UniProtKB-ARBA"/>
</dbReference>
<sequence>MAEQTESSGAESFDIVIVGSGGGGLAAALAAHAAGLKPVIVEKQKVVGGSTGMSGGMLWIPDNPLMKADGIKDSYQDGLDYLQAVIGDPDEPSSAARRGAFLTNGPRMISFLQEQGLKLYRCAGYSDYYDNYPGGSAAGRSVEGVPWDGRQLGEWRPRIIHGLGEGVGLAVTTLEIHTLNSFTHTLASFLTTARVVLRTYVSRMRGQDLFTNGKSFAGQMTRMLLDRGVPIWLGTAVEDLAVEDGRVVGVRAVRDGAPVLIRGRRGLLLAAGGYERNAEMRLKYTAATQPSDGQWTWGNPANTGEVLAAAIALGAKTEYMDEAIWLPSPRKEMGGSTLTIARQYPHAIFVNSRGKRFVNEANSYVEVGRAMYANDSVPCWLIFDDAYRRSVPWVNHMPKFRDLASVIPGRLPHQWLADGWIKRADTIEDLARLSDLDPQALADTVSHFNEGAVAGTDPDFGRGVSSYNKHLGDPGHRPNPSLGPVAEAPFYAVPIYPGDVGTMGGVICDEHARVLDHDNQPIPGLYAAGNMAASVFGRTYPGAGASIANTTVFGYIAALHMAGAEQGCGPDGKNRHRIGPATLPYLPGGRPPVPPDAEP</sequence>
<dbReference type="InterPro" id="IPR003953">
    <property type="entry name" value="FAD-dep_OxRdtase_2_FAD-bd"/>
</dbReference>
<keyword evidence="3" id="KW-0274">FAD</keyword>
<keyword evidence="4" id="KW-0560">Oxidoreductase</keyword>
<protein>
    <submittedName>
        <fullName evidence="7">FAD-dependent oxidoreductase</fullName>
    </submittedName>
</protein>
<evidence type="ECO:0000256" key="2">
    <source>
        <dbReference type="ARBA" id="ARBA00022630"/>
    </source>
</evidence>
<comment type="cofactor">
    <cofactor evidence="1">
        <name>FAD</name>
        <dbReference type="ChEBI" id="CHEBI:57692"/>
    </cofactor>
</comment>
<accession>A0A6P2C5C3</accession>
<dbReference type="InterPro" id="IPR027477">
    <property type="entry name" value="Succ_DH/fumarate_Rdtase_cat_sf"/>
</dbReference>
<dbReference type="Gene3D" id="3.90.700.10">
    <property type="entry name" value="Succinate dehydrogenase/fumarate reductase flavoprotein, catalytic domain"/>
    <property type="match status" value="1"/>
</dbReference>
<gene>
    <name evidence="7" type="ORF">EAS64_04470</name>
</gene>
<dbReference type="GO" id="GO:0008202">
    <property type="term" value="P:steroid metabolic process"/>
    <property type="evidence" value="ECO:0007669"/>
    <property type="project" value="UniProtKB-ARBA"/>
</dbReference>
<evidence type="ECO:0000256" key="3">
    <source>
        <dbReference type="ARBA" id="ARBA00022827"/>
    </source>
</evidence>
<dbReference type="InterPro" id="IPR036188">
    <property type="entry name" value="FAD/NAD-bd_sf"/>
</dbReference>
<dbReference type="AlphaFoldDB" id="A0A6P2C5C3"/>
<keyword evidence="8" id="KW-1185">Reference proteome</keyword>
<dbReference type="RefSeq" id="WP_145851395.1">
    <property type="nucleotide sequence ID" value="NZ_RPFW01000001.1"/>
</dbReference>
<dbReference type="Proteomes" id="UP000460272">
    <property type="component" value="Unassembled WGS sequence"/>
</dbReference>
<evidence type="ECO:0000256" key="5">
    <source>
        <dbReference type="SAM" id="MobiDB-lite"/>
    </source>
</evidence>
<evidence type="ECO:0000313" key="8">
    <source>
        <dbReference type="Proteomes" id="UP000460272"/>
    </source>
</evidence>
<dbReference type="Gene3D" id="3.50.50.60">
    <property type="entry name" value="FAD/NAD(P)-binding domain"/>
    <property type="match status" value="2"/>
</dbReference>
<comment type="caution">
    <text evidence="7">The sequence shown here is derived from an EMBL/GenBank/DDBJ whole genome shotgun (WGS) entry which is preliminary data.</text>
</comment>
<feature type="domain" description="FAD-dependent oxidoreductase 2 FAD-binding" evidence="6">
    <location>
        <begin position="14"/>
        <end position="547"/>
    </location>
</feature>
<dbReference type="Pfam" id="PF00890">
    <property type="entry name" value="FAD_binding_2"/>
    <property type="match status" value="1"/>
</dbReference>
<dbReference type="PANTHER" id="PTHR43400">
    <property type="entry name" value="FUMARATE REDUCTASE"/>
    <property type="match status" value="1"/>
</dbReference>
<evidence type="ECO:0000256" key="4">
    <source>
        <dbReference type="ARBA" id="ARBA00023002"/>
    </source>
</evidence>
<proteinExistence type="predicted"/>
<evidence type="ECO:0000313" key="7">
    <source>
        <dbReference type="EMBL" id="TVZ06642.1"/>
    </source>
</evidence>
<dbReference type="SUPFAM" id="SSF56425">
    <property type="entry name" value="Succinate dehydrogenase/fumarate reductase flavoprotein, catalytic domain"/>
    <property type="match status" value="1"/>
</dbReference>